<dbReference type="AlphaFoldDB" id="A0A7J7K6U5"/>
<evidence type="ECO:0000313" key="3">
    <source>
        <dbReference type="Proteomes" id="UP000593567"/>
    </source>
</evidence>
<keyword evidence="1" id="KW-0732">Signal</keyword>
<accession>A0A7J7K6U5</accession>
<name>A0A7J7K6U5_BUGNE</name>
<feature type="chain" id="PRO_5029740382" evidence="1">
    <location>
        <begin position="25"/>
        <end position="71"/>
    </location>
</feature>
<organism evidence="2 3">
    <name type="scientific">Bugula neritina</name>
    <name type="common">Brown bryozoan</name>
    <name type="synonym">Sertularia neritina</name>
    <dbReference type="NCBI Taxonomy" id="10212"/>
    <lineage>
        <taxon>Eukaryota</taxon>
        <taxon>Metazoa</taxon>
        <taxon>Spiralia</taxon>
        <taxon>Lophotrochozoa</taxon>
        <taxon>Bryozoa</taxon>
        <taxon>Gymnolaemata</taxon>
        <taxon>Cheilostomatida</taxon>
        <taxon>Flustrina</taxon>
        <taxon>Buguloidea</taxon>
        <taxon>Bugulidae</taxon>
        <taxon>Bugula</taxon>
    </lineage>
</organism>
<feature type="signal peptide" evidence="1">
    <location>
        <begin position="1"/>
        <end position="24"/>
    </location>
</feature>
<sequence>MLALCLLLWMFIVFIDYLIKMCSKGPTSQDGTTDVCTLKDLTAGVWVSKTLMIVYETNTTMKEVKWGMYTV</sequence>
<proteinExistence type="predicted"/>
<evidence type="ECO:0000313" key="2">
    <source>
        <dbReference type="EMBL" id="KAF6034349.1"/>
    </source>
</evidence>
<keyword evidence="3" id="KW-1185">Reference proteome</keyword>
<evidence type="ECO:0000256" key="1">
    <source>
        <dbReference type="SAM" id="SignalP"/>
    </source>
</evidence>
<comment type="caution">
    <text evidence="2">The sequence shown here is derived from an EMBL/GenBank/DDBJ whole genome shotgun (WGS) entry which is preliminary data.</text>
</comment>
<protein>
    <submittedName>
        <fullName evidence="2">Uncharacterized protein</fullName>
    </submittedName>
</protein>
<gene>
    <name evidence="2" type="ORF">EB796_007342</name>
</gene>
<dbReference type="Proteomes" id="UP000593567">
    <property type="component" value="Unassembled WGS sequence"/>
</dbReference>
<dbReference type="EMBL" id="VXIV02001098">
    <property type="protein sequence ID" value="KAF6034349.1"/>
    <property type="molecule type" value="Genomic_DNA"/>
</dbReference>
<reference evidence="2" key="1">
    <citation type="submission" date="2020-06" db="EMBL/GenBank/DDBJ databases">
        <title>Draft genome of Bugula neritina, a colonial animal packing powerful symbionts and potential medicines.</title>
        <authorList>
            <person name="Rayko M."/>
        </authorList>
    </citation>
    <scope>NUCLEOTIDE SEQUENCE [LARGE SCALE GENOMIC DNA]</scope>
    <source>
        <strain evidence="2">Kwan_BN1</strain>
    </source>
</reference>